<evidence type="ECO:0000313" key="3">
    <source>
        <dbReference type="Proteomes" id="UP000663887"/>
    </source>
</evidence>
<gene>
    <name evidence="2" type="ORF">UXM345_LOCUS27104</name>
    <name evidence="1" type="ORF">XDN619_LOCUS22673</name>
</gene>
<sequence>MELKSFFASQLSKSLHLRNTSSPTGFSFWAKCKRYLKASSSSLHGFTTTPGQITRDPKEMCEIAADFYEEFFKQSNIIRPHPYTDCPLIEFENKDEPIPGVTIEKLATTVKAKRKTKSLDVHGISNFMLNFIGDNHWTLLLELYNFSFQNSIVPQAWKDT</sequence>
<accession>A0A816VJ48</accession>
<dbReference type="EMBL" id="CAJNRG010010258">
    <property type="protein sequence ID" value="CAF2120774.1"/>
    <property type="molecule type" value="Genomic_DNA"/>
</dbReference>
<protein>
    <submittedName>
        <fullName evidence="1">Uncharacterized protein</fullName>
    </submittedName>
</protein>
<reference evidence="1" key="1">
    <citation type="submission" date="2021-02" db="EMBL/GenBank/DDBJ databases">
        <authorList>
            <person name="Nowell W R."/>
        </authorList>
    </citation>
    <scope>NUCLEOTIDE SEQUENCE</scope>
</reference>
<feature type="non-terminal residue" evidence="1">
    <location>
        <position position="160"/>
    </location>
</feature>
<proteinExistence type="predicted"/>
<comment type="caution">
    <text evidence="1">The sequence shown here is derived from an EMBL/GenBank/DDBJ whole genome shotgun (WGS) entry which is preliminary data.</text>
</comment>
<organism evidence="1 3">
    <name type="scientific">Rotaria magnacalcarata</name>
    <dbReference type="NCBI Taxonomy" id="392030"/>
    <lineage>
        <taxon>Eukaryota</taxon>
        <taxon>Metazoa</taxon>
        <taxon>Spiralia</taxon>
        <taxon>Gnathifera</taxon>
        <taxon>Rotifera</taxon>
        <taxon>Eurotatoria</taxon>
        <taxon>Bdelloidea</taxon>
        <taxon>Philodinida</taxon>
        <taxon>Philodinidae</taxon>
        <taxon>Rotaria</taxon>
    </lineage>
</organism>
<dbReference type="AlphaFoldDB" id="A0A816VJ48"/>
<evidence type="ECO:0000313" key="1">
    <source>
        <dbReference type="EMBL" id="CAF2120774.1"/>
    </source>
</evidence>
<name>A0A816VJ48_9BILA</name>
<dbReference type="Proteomes" id="UP000663842">
    <property type="component" value="Unassembled WGS sequence"/>
</dbReference>
<dbReference type="EMBL" id="CAJOBF010005742">
    <property type="protein sequence ID" value="CAF4185349.1"/>
    <property type="molecule type" value="Genomic_DNA"/>
</dbReference>
<evidence type="ECO:0000313" key="2">
    <source>
        <dbReference type="EMBL" id="CAF4185349.1"/>
    </source>
</evidence>
<dbReference type="Proteomes" id="UP000663887">
    <property type="component" value="Unassembled WGS sequence"/>
</dbReference>